<dbReference type="Pfam" id="PF07965">
    <property type="entry name" value="Integrin_B_tail"/>
    <property type="match status" value="1"/>
</dbReference>
<evidence type="ECO:0000256" key="3">
    <source>
        <dbReference type="ARBA" id="ARBA00023157"/>
    </source>
</evidence>
<protein>
    <submittedName>
        <fullName evidence="8">Uncharacterized protein</fullName>
    </submittedName>
</protein>
<keyword evidence="3" id="KW-1015">Disulfide bond</keyword>
<dbReference type="GO" id="GO:0005178">
    <property type="term" value="F:integrin binding"/>
    <property type="evidence" value="ECO:0007669"/>
    <property type="project" value="TreeGrafter"/>
</dbReference>
<dbReference type="SMART" id="SM01241">
    <property type="entry name" value="Integrin_b_cyt"/>
    <property type="match status" value="1"/>
</dbReference>
<dbReference type="Pfam" id="PF08725">
    <property type="entry name" value="Integrin_b_cyt"/>
    <property type="match status" value="1"/>
</dbReference>
<evidence type="ECO:0000256" key="4">
    <source>
        <dbReference type="ARBA" id="ARBA00023180"/>
    </source>
</evidence>
<feature type="non-terminal residue" evidence="8">
    <location>
        <position position="146"/>
    </location>
</feature>
<dbReference type="GO" id="GO:0009986">
    <property type="term" value="C:cell surface"/>
    <property type="evidence" value="ECO:0007669"/>
    <property type="project" value="TreeGrafter"/>
</dbReference>
<dbReference type="EMBL" id="JANEYF010003466">
    <property type="protein sequence ID" value="KAJ8936074.1"/>
    <property type="molecule type" value="Genomic_DNA"/>
</dbReference>
<evidence type="ECO:0000313" key="9">
    <source>
        <dbReference type="Proteomes" id="UP001162156"/>
    </source>
</evidence>
<dbReference type="GO" id="GO:0007160">
    <property type="term" value="P:cell-matrix adhesion"/>
    <property type="evidence" value="ECO:0007669"/>
    <property type="project" value="TreeGrafter"/>
</dbReference>
<dbReference type="InterPro" id="IPR036349">
    <property type="entry name" value="Integrin_bsu_tail_dom_sf"/>
</dbReference>
<sequence length="146" mass="16938">MKEITCSDRCPEFKECVQCQQYKTGPLNSEECATQCTKFVPIPVEEVVADENNNEILCAYYDEDECRFTYVYYFDVDNTIKIRAQQERECPSKVIVYAPGIVLGVIAAVVLIGMAILLLWKLLTTIHDRREFAKFEKEKMMAKWET</sequence>
<dbReference type="Proteomes" id="UP001162156">
    <property type="component" value="Unassembled WGS sequence"/>
</dbReference>
<keyword evidence="2 5" id="KW-1133">Transmembrane helix</keyword>
<proteinExistence type="predicted"/>
<dbReference type="Gene3D" id="1.20.5.100">
    <property type="entry name" value="Cytochrome c1, transmembrane anchor, C-terminal"/>
    <property type="match status" value="1"/>
</dbReference>
<dbReference type="GO" id="GO:0033627">
    <property type="term" value="P:cell adhesion mediated by integrin"/>
    <property type="evidence" value="ECO:0007669"/>
    <property type="project" value="TreeGrafter"/>
</dbReference>
<keyword evidence="5" id="KW-0812">Transmembrane</keyword>
<dbReference type="InterPro" id="IPR012896">
    <property type="entry name" value="Integrin_bsu_tail"/>
</dbReference>
<dbReference type="PRINTS" id="PR01186">
    <property type="entry name" value="INTEGRINB"/>
</dbReference>
<evidence type="ECO:0000256" key="5">
    <source>
        <dbReference type="SAM" id="Phobius"/>
    </source>
</evidence>
<reference evidence="8" key="1">
    <citation type="journal article" date="2023" name="Insect Mol. Biol.">
        <title>Genome sequencing provides insights into the evolution of gene families encoding plant cell wall-degrading enzymes in longhorned beetles.</title>
        <authorList>
            <person name="Shin N.R."/>
            <person name="Okamura Y."/>
            <person name="Kirsch R."/>
            <person name="Pauchet Y."/>
        </authorList>
    </citation>
    <scope>NUCLEOTIDE SEQUENCE</scope>
    <source>
        <strain evidence="8">RBIC_L_NR</strain>
    </source>
</reference>
<organism evidence="8 9">
    <name type="scientific">Rhamnusium bicolor</name>
    <dbReference type="NCBI Taxonomy" id="1586634"/>
    <lineage>
        <taxon>Eukaryota</taxon>
        <taxon>Metazoa</taxon>
        <taxon>Ecdysozoa</taxon>
        <taxon>Arthropoda</taxon>
        <taxon>Hexapoda</taxon>
        <taxon>Insecta</taxon>
        <taxon>Pterygota</taxon>
        <taxon>Neoptera</taxon>
        <taxon>Endopterygota</taxon>
        <taxon>Coleoptera</taxon>
        <taxon>Polyphaga</taxon>
        <taxon>Cucujiformia</taxon>
        <taxon>Chrysomeloidea</taxon>
        <taxon>Cerambycidae</taxon>
        <taxon>Lepturinae</taxon>
        <taxon>Rhagiini</taxon>
        <taxon>Rhamnusium</taxon>
    </lineage>
</organism>
<dbReference type="GO" id="GO:0007229">
    <property type="term" value="P:integrin-mediated signaling pathway"/>
    <property type="evidence" value="ECO:0007669"/>
    <property type="project" value="TreeGrafter"/>
</dbReference>
<keyword evidence="5" id="KW-0472">Membrane</keyword>
<feature type="domain" description="Integrin beta subunit tail" evidence="7">
    <location>
        <begin position="10"/>
        <end position="95"/>
    </location>
</feature>
<dbReference type="SUPFAM" id="SSF69687">
    <property type="entry name" value="Integrin beta tail domain"/>
    <property type="match status" value="1"/>
</dbReference>
<keyword evidence="9" id="KW-1185">Reference proteome</keyword>
<keyword evidence="4" id="KW-0325">Glycoprotein</keyword>
<evidence type="ECO:0000313" key="8">
    <source>
        <dbReference type="EMBL" id="KAJ8936074.1"/>
    </source>
</evidence>
<keyword evidence="1" id="KW-0677">Repeat</keyword>
<dbReference type="GO" id="GO:0016477">
    <property type="term" value="P:cell migration"/>
    <property type="evidence" value="ECO:0007669"/>
    <property type="project" value="TreeGrafter"/>
</dbReference>
<dbReference type="AlphaFoldDB" id="A0AAV8XAS0"/>
<evidence type="ECO:0000259" key="7">
    <source>
        <dbReference type="SMART" id="SM01242"/>
    </source>
</evidence>
<evidence type="ECO:0000256" key="1">
    <source>
        <dbReference type="ARBA" id="ARBA00022737"/>
    </source>
</evidence>
<feature type="domain" description="Integrin beta subunit cytoplasmic" evidence="6">
    <location>
        <begin position="121"/>
        <end position="146"/>
    </location>
</feature>
<dbReference type="Gene3D" id="4.10.1240.30">
    <property type="match status" value="1"/>
</dbReference>
<dbReference type="PANTHER" id="PTHR10082:SF60">
    <property type="entry name" value="INTEGRIN BETA-PS"/>
    <property type="match status" value="1"/>
</dbReference>
<dbReference type="GO" id="GO:0008305">
    <property type="term" value="C:integrin complex"/>
    <property type="evidence" value="ECO:0007669"/>
    <property type="project" value="TreeGrafter"/>
</dbReference>
<comment type="caution">
    <text evidence="8">The sequence shown here is derived from an EMBL/GenBank/DDBJ whole genome shotgun (WGS) entry which is preliminary data.</text>
</comment>
<accession>A0AAV8XAS0</accession>
<evidence type="ECO:0000259" key="6">
    <source>
        <dbReference type="SMART" id="SM01241"/>
    </source>
</evidence>
<dbReference type="GO" id="GO:0098609">
    <property type="term" value="P:cell-cell adhesion"/>
    <property type="evidence" value="ECO:0007669"/>
    <property type="project" value="TreeGrafter"/>
</dbReference>
<dbReference type="InterPro" id="IPR014836">
    <property type="entry name" value="Integrin_bsu_cyt_dom"/>
</dbReference>
<dbReference type="PANTHER" id="PTHR10082">
    <property type="entry name" value="INTEGRIN BETA SUBUNIT"/>
    <property type="match status" value="1"/>
</dbReference>
<evidence type="ECO:0000256" key="2">
    <source>
        <dbReference type="ARBA" id="ARBA00022989"/>
    </source>
</evidence>
<name>A0AAV8XAS0_9CUCU</name>
<dbReference type="SMART" id="SM01242">
    <property type="entry name" value="Integrin_B_tail"/>
    <property type="match status" value="1"/>
</dbReference>
<dbReference type="GO" id="GO:0005925">
    <property type="term" value="C:focal adhesion"/>
    <property type="evidence" value="ECO:0007669"/>
    <property type="project" value="TreeGrafter"/>
</dbReference>
<dbReference type="InterPro" id="IPR015812">
    <property type="entry name" value="Integrin_bsu"/>
</dbReference>
<feature type="transmembrane region" description="Helical" evidence="5">
    <location>
        <begin position="94"/>
        <end position="120"/>
    </location>
</feature>
<gene>
    <name evidence="8" type="ORF">NQ314_012509</name>
</gene>